<feature type="transmembrane region" description="Helical" evidence="1">
    <location>
        <begin position="20"/>
        <end position="38"/>
    </location>
</feature>
<keyword evidence="1" id="KW-0812">Transmembrane</keyword>
<dbReference type="Proteomes" id="UP000763447">
    <property type="component" value="Unassembled WGS sequence"/>
</dbReference>
<keyword evidence="3" id="KW-1185">Reference proteome</keyword>
<name>A0ABX1KX60_9LACO</name>
<keyword evidence="1" id="KW-0472">Membrane</keyword>
<protein>
    <submittedName>
        <fullName evidence="2">Uncharacterized protein</fullName>
    </submittedName>
</protein>
<proteinExistence type="predicted"/>
<evidence type="ECO:0000256" key="1">
    <source>
        <dbReference type="SAM" id="Phobius"/>
    </source>
</evidence>
<organism evidence="2 3">
    <name type="scientific">Secundilactobacillus angelensis</name>
    <dbReference type="NCBI Taxonomy" id="2722706"/>
    <lineage>
        <taxon>Bacteria</taxon>
        <taxon>Bacillati</taxon>
        <taxon>Bacillota</taxon>
        <taxon>Bacilli</taxon>
        <taxon>Lactobacillales</taxon>
        <taxon>Lactobacillaceae</taxon>
        <taxon>Secundilactobacillus</taxon>
    </lineage>
</organism>
<comment type="caution">
    <text evidence="2">The sequence shown here is derived from an EMBL/GenBank/DDBJ whole genome shotgun (WGS) entry which is preliminary data.</text>
</comment>
<dbReference type="RefSeq" id="WP_168924041.1">
    <property type="nucleotide sequence ID" value="NZ_JAAXLJ010000001.1"/>
</dbReference>
<sequence>MENTKVKPHQALKATVTRIIVTLVMLSPLFIIMINSSWSNVDSISGTLILIMMASIAIGLWKTSKSLILAIQKGADTEYKER</sequence>
<evidence type="ECO:0000313" key="2">
    <source>
        <dbReference type="EMBL" id="NLR17423.1"/>
    </source>
</evidence>
<accession>A0ABX1KX60</accession>
<gene>
    <name evidence="2" type="ORF">HC026_00660</name>
</gene>
<dbReference type="EMBL" id="JAAXLJ010000001">
    <property type="protein sequence ID" value="NLR17423.1"/>
    <property type="molecule type" value="Genomic_DNA"/>
</dbReference>
<feature type="transmembrane region" description="Helical" evidence="1">
    <location>
        <begin position="44"/>
        <end position="61"/>
    </location>
</feature>
<reference evidence="2 3" key="1">
    <citation type="submission" date="2020-04" db="EMBL/GenBank/DDBJ databases">
        <title>A novel species of genus Lactobacillus that was isolated from fermented food Zha-chili.</title>
        <authorList>
            <person name="Zhang Z."/>
        </authorList>
    </citation>
    <scope>NUCLEOTIDE SEQUENCE [LARGE SCALE GENOMIC DNA]</scope>
    <source>
        <strain evidence="3">HBUAS51383</strain>
    </source>
</reference>
<keyword evidence="1" id="KW-1133">Transmembrane helix</keyword>
<evidence type="ECO:0000313" key="3">
    <source>
        <dbReference type="Proteomes" id="UP000763447"/>
    </source>
</evidence>